<name>A0ABN2SHY6_9ACTN</name>
<evidence type="ECO:0000313" key="1">
    <source>
        <dbReference type="EMBL" id="GAA1986950.1"/>
    </source>
</evidence>
<dbReference type="RefSeq" id="WP_344660213.1">
    <property type="nucleotide sequence ID" value="NZ_BAAAQM010000038.1"/>
</dbReference>
<keyword evidence="2" id="KW-1185">Reference proteome</keyword>
<dbReference type="Proteomes" id="UP001499854">
    <property type="component" value="Unassembled WGS sequence"/>
</dbReference>
<sequence length="212" mass="23424">MNRPAAAPPQRDALAALRRIRTNGPRTRPRSGSPAVVERCELCAAVVPAEHRHVVNLDSRALLCACRPCSLLFEHEGADLAYRTVPDRHLALPALPRELWDRLDVPVGLAFVFRNTRQERTVLCYPGPAGATEADLPTDASEVFSEAVPDVEAVLVRARDGRFDRFVVPIDACYALVGHLRKQWRGFDGGAEVHARVAEFFGDVERRAVRSA</sequence>
<dbReference type="Pfam" id="PF19372">
    <property type="entry name" value="DUF5947"/>
    <property type="match status" value="1"/>
</dbReference>
<reference evidence="1 2" key="1">
    <citation type="journal article" date="2019" name="Int. J. Syst. Evol. Microbiol.">
        <title>The Global Catalogue of Microorganisms (GCM) 10K type strain sequencing project: providing services to taxonomists for standard genome sequencing and annotation.</title>
        <authorList>
            <consortium name="The Broad Institute Genomics Platform"/>
            <consortium name="The Broad Institute Genome Sequencing Center for Infectious Disease"/>
            <person name="Wu L."/>
            <person name="Ma J."/>
        </authorList>
    </citation>
    <scope>NUCLEOTIDE SEQUENCE [LARGE SCALE GENOMIC DNA]</scope>
    <source>
        <strain evidence="1 2">JCM 16013</strain>
    </source>
</reference>
<organism evidence="1 2">
    <name type="scientific">Catenulispora subtropica</name>
    <dbReference type="NCBI Taxonomy" id="450798"/>
    <lineage>
        <taxon>Bacteria</taxon>
        <taxon>Bacillati</taxon>
        <taxon>Actinomycetota</taxon>
        <taxon>Actinomycetes</taxon>
        <taxon>Catenulisporales</taxon>
        <taxon>Catenulisporaceae</taxon>
        <taxon>Catenulispora</taxon>
    </lineage>
</organism>
<comment type="caution">
    <text evidence="1">The sequence shown here is derived from an EMBL/GenBank/DDBJ whole genome shotgun (WGS) entry which is preliminary data.</text>
</comment>
<evidence type="ECO:0000313" key="2">
    <source>
        <dbReference type="Proteomes" id="UP001499854"/>
    </source>
</evidence>
<dbReference type="InterPro" id="IPR045991">
    <property type="entry name" value="DUF5947"/>
</dbReference>
<gene>
    <name evidence="1" type="ORF">GCM10009838_56990</name>
</gene>
<accession>A0ABN2SHY6</accession>
<dbReference type="EMBL" id="BAAAQM010000038">
    <property type="protein sequence ID" value="GAA1986950.1"/>
    <property type="molecule type" value="Genomic_DNA"/>
</dbReference>
<protein>
    <submittedName>
        <fullName evidence="1">DUF5947 family protein</fullName>
    </submittedName>
</protein>
<proteinExistence type="predicted"/>